<evidence type="ECO:0000256" key="1">
    <source>
        <dbReference type="ARBA" id="ARBA00022801"/>
    </source>
</evidence>
<dbReference type="AlphaFoldDB" id="A0A1E3AEP2"/>
<comment type="caution">
    <text evidence="5">The sequence shown here is derived from an EMBL/GenBank/DDBJ whole genome shotgun (WGS) entry which is preliminary data.</text>
</comment>
<dbReference type="PATRIC" id="fig|1432052.4.peg.3385"/>
<evidence type="ECO:0000256" key="2">
    <source>
        <dbReference type="ARBA" id="ARBA00023295"/>
    </source>
</evidence>
<proteinExistence type="predicted"/>
<evidence type="ECO:0000313" key="6">
    <source>
        <dbReference type="Proteomes" id="UP000094067"/>
    </source>
</evidence>
<dbReference type="Gene3D" id="2.60.220.20">
    <property type="entry name" value="putative beta-Galactosidase from caulobacter crescentus"/>
    <property type="match status" value="1"/>
</dbReference>
<dbReference type="InterPro" id="IPR040719">
    <property type="entry name" value="DUF5597"/>
</dbReference>
<reference evidence="5 6" key="1">
    <citation type="submission" date="2016-07" db="EMBL/GenBank/DDBJ databases">
        <title>Characterization of isolates of Eisenbergiella tayi derived from blood cultures, using whole genome sequencing.</title>
        <authorList>
            <person name="Burdz T."/>
            <person name="Wiebe D."/>
            <person name="Huynh C."/>
            <person name="Bernard K."/>
        </authorList>
    </citation>
    <scope>NUCLEOTIDE SEQUENCE [LARGE SCALE GENOMIC DNA]</scope>
    <source>
        <strain evidence="5 6">NML 110608</strain>
    </source>
</reference>
<dbReference type="EMBL" id="MCGH01000002">
    <property type="protein sequence ID" value="ODM07149.1"/>
    <property type="molecule type" value="Genomic_DNA"/>
</dbReference>
<dbReference type="InterPro" id="IPR017853">
    <property type="entry name" value="GH"/>
</dbReference>
<dbReference type="Proteomes" id="UP000094067">
    <property type="component" value="Unassembled WGS sequence"/>
</dbReference>
<dbReference type="GO" id="GO:0009341">
    <property type="term" value="C:beta-galactosidase complex"/>
    <property type="evidence" value="ECO:0007669"/>
    <property type="project" value="InterPro"/>
</dbReference>
<feature type="domain" description="DUF5597" evidence="4">
    <location>
        <begin position="382"/>
        <end position="545"/>
    </location>
</feature>
<organism evidence="5 6">
    <name type="scientific">Eisenbergiella tayi</name>
    <dbReference type="NCBI Taxonomy" id="1432052"/>
    <lineage>
        <taxon>Bacteria</taxon>
        <taxon>Bacillati</taxon>
        <taxon>Bacillota</taxon>
        <taxon>Clostridia</taxon>
        <taxon>Lachnospirales</taxon>
        <taxon>Lachnospiraceae</taxon>
        <taxon>Eisenbergiella</taxon>
    </lineage>
</organism>
<evidence type="ECO:0000313" key="5">
    <source>
        <dbReference type="EMBL" id="ODM07149.1"/>
    </source>
</evidence>
<dbReference type="InterPro" id="IPR013529">
    <property type="entry name" value="Glyco_hydro_42_N"/>
</dbReference>
<accession>A0A1E3AEP2</accession>
<evidence type="ECO:0000259" key="4">
    <source>
        <dbReference type="Pfam" id="PF18120"/>
    </source>
</evidence>
<dbReference type="Gene3D" id="3.20.20.80">
    <property type="entry name" value="Glycosidases"/>
    <property type="match status" value="1"/>
</dbReference>
<dbReference type="RefSeq" id="WP_069152866.1">
    <property type="nucleotide sequence ID" value="NZ_MCGH01000002.1"/>
</dbReference>
<dbReference type="GO" id="GO:0005975">
    <property type="term" value="P:carbohydrate metabolic process"/>
    <property type="evidence" value="ECO:0007669"/>
    <property type="project" value="InterPro"/>
</dbReference>
<dbReference type="SUPFAM" id="SSF51445">
    <property type="entry name" value="(Trans)glycosidases"/>
    <property type="match status" value="1"/>
</dbReference>
<name>A0A1E3AEP2_9FIRM</name>
<dbReference type="GO" id="GO:0004565">
    <property type="term" value="F:beta-galactosidase activity"/>
    <property type="evidence" value="ECO:0007669"/>
    <property type="project" value="InterPro"/>
</dbReference>
<feature type="domain" description="Glycoside hydrolase family 42 N-terminal" evidence="3">
    <location>
        <begin position="37"/>
        <end position="192"/>
    </location>
</feature>
<dbReference type="Pfam" id="PF18120">
    <property type="entry name" value="DUF5597"/>
    <property type="match status" value="1"/>
</dbReference>
<protein>
    <submittedName>
        <fullName evidence="5">Beta-galactosidase</fullName>
    </submittedName>
</protein>
<evidence type="ECO:0000259" key="3">
    <source>
        <dbReference type="Pfam" id="PF02449"/>
    </source>
</evidence>
<keyword evidence="1" id="KW-0378">Hydrolase</keyword>
<sequence length="558" mass="62476">MRHSYLSVLGKPFFSIGGQVHNSSAYPIGRKGNPQYEEDSERSFESVKAIGGNTIAVPICWDAFEPEEGAYNAGYVHTVIDNIRRHGLHGTLLWFGTWKNGQMEYTPSWVKKDRERFPRVLCKDGTQTTVLSPHSRRNLEQDAKAFRAFMEILREYDGKQGTILAVQVENEPGFYAPTRRDFSEAGTEAFEAQVPEGIRQLARTDCGAIHQSWVKNGSREQGNWKEMFGSFGAELCSAWAVARYIDEIAAGGKEIYDIFMYTNVWMDRNSDYGWNLAGLEYPCGGAVSKCLPLWHCACGHLDAVCPDIYEQNPDAVRKAYGIYEKEEQGWPLYVPESGLTSVNAACIFDAVGKHNAIGYHVFGIESCLDSDGKLKESAEPVMHSFAMLTAASGLLLPGSGVQERYSFFQSMGQDSAFMEIGRRRCRISYAGVGADYAGWVPFDYHHGKESGGDAFRVPVSLNEETARGLLFRMSEDEFYLVGHKVRLFFTGEEPEDGSIPVSWMNGQHLAHSMEFLCLEEGHFEEGKFVTDRVRSGDEARHGIWAQYDCGVVHFVLGK</sequence>
<dbReference type="Pfam" id="PF02449">
    <property type="entry name" value="Glyco_hydro_42"/>
    <property type="match status" value="1"/>
</dbReference>
<keyword evidence="2" id="KW-0326">Glycosidase</keyword>
<gene>
    <name evidence="5" type="ORF">BEI61_03039</name>
</gene>